<dbReference type="GO" id="GO:0005829">
    <property type="term" value="C:cytosol"/>
    <property type="evidence" value="ECO:0007669"/>
    <property type="project" value="TreeGrafter"/>
</dbReference>
<comment type="subunit">
    <text evidence="8">Homodimer.</text>
</comment>
<dbReference type="SUPFAM" id="SSF46785">
    <property type="entry name" value="Winged helix' DNA-binding domain"/>
    <property type="match status" value="1"/>
</dbReference>
<dbReference type="GO" id="GO:1900376">
    <property type="term" value="P:regulation of secondary metabolite biosynthetic process"/>
    <property type="evidence" value="ECO:0007669"/>
    <property type="project" value="TreeGrafter"/>
</dbReference>
<evidence type="ECO:0000313" key="10">
    <source>
        <dbReference type="Proteomes" id="UP000032266"/>
    </source>
</evidence>
<dbReference type="GO" id="GO:0003700">
    <property type="term" value="F:DNA-binding transcription factor activity"/>
    <property type="evidence" value="ECO:0007669"/>
    <property type="project" value="UniProtKB-UniRule"/>
</dbReference>
<dbReference type="GO" id="GO:0008270">
    <property type="term" value="F:zinc ion binding"/>
    <property type="evidence" value="ECO:0007669"/>
    <property type="project" value="TreeGrafter"/>
</dbReference>
<organism evidence="9 10">
    <name type="scientific">Gynuella sunshinyii YC6258</name>
    <dbReference type="NCBI Taxonomy" id="1445510"/>
    <lineage>
        <taxon>Bacteria</taxon>
        <taxon>Pseudomonadati</taxon>
        <taxon>Pseudomonadota</taxon>
        <taxon>Gammaproteobacteria</taxon>
        <taxon>Oceanospirillales</taxon>
        <taxon>Saccharospirillaceae</taxon>
        <taxon>Gynuella</taxon>
    </lineage>
</organism>
<feature type="binding site" evidence="7">
    <location>
        <position position="110"/>
    </location>
    <ligand>
        <name>Zn(2+)</name>
        <dbReference type="ChEBI" id="CHEBI:29105"/>
    </ligand>
</feature>
<dbReference type="InterPro" id="IPR036390">
    <property type="entry name" value="WH_DNA-bd_sf"/>
</dbReference>
<dbReference type="KEGG" id="gsn:YC6258_03891"/>
<dbReference type="PANTHER" id="PTHR33202:SF6">
    <property type="entry name" value="ZINC UPTAKE REGULATION PROTEIN"/>
    <property type="match status" value="1"/>
</dbReference>
<accession>A0A0C5VMG9</accession>
<dbReference type="PANTHER" id="PTHR33202">
    <property type="entry name" value="ZINC UPTAKE REGULATION PROTEIN"/>
    <property type="match status" value="1"/>
</dbReference>
<name>A0A0C5VMG9_9GAMM</name>
<feature type="binding site" evidence="7">
    <location>
        <position position="150"/>
    </location>
    <ligand>
        <name>Zn(2+)</name>
        <dbReference type="ChEBI" id="CHEBI:29105"/>
    </ligand>
</feature>
<keyword evidence="6 8" id="KW-0804">Transcription</keyword>
<comment type="cofactor">
    <cofactor evidence="7">
        <name>Zn(2+)</name>
        <dbReference type="ChEBI" id="CHEBI:29105"/>
    </cofactor>
    <text evidence="7">Binds 1 zinc ion per subunit.</text>
</comment>
<keyword evidence="10" id="KW-1185">Reference proteome</keyword>
<keyword evidence="7 8" id="KW-0479">Metal-binding</keyword>
<dbReference type="PATRIC" id="fig|1445510.3.peg.3867"/>
<feature type="binding site" evidence="7">
    <location>
        <position position="113"/>
    </location>
    <ligand>
        <name>Zn(2+)</name>
        <dbReference type="ChEBI" id="CHEBI:29105"/>
    </ligand>
</feature>
<dbReference type="AlphaFoldDB" id="A0A0C5VMG9"/>
<evidence type="ECO:0000256" key="3">
    <source>
        <dbReference type="ARBA" id="ARBA00022833"/>
    </source>
</evidence>
<sequence length="162" mass="18228">MIGGSIIDETEYMAKAILTTAEQLCQQQGEKLTELRKTILLILAEQETALTAYQLLDLLQQARPNAKPPTVYRGLEFLQQLGLVHRIDSTNSYLVCHHSDHKHSAQFFICNRCGLVEELKLDNLTEQLEQEALQRSFQIQSQTIEVSGICGKCQQAAGNLKK</sequence>
<keyword evidence="8" id="KW-0408">Iron</keyword>
<evidence type="ECO:0000313" key="9">
    <source>
        <dbReference type="EMBL" id="AJQ95927.1"/>
    </source>
</evidence>
<dbReference type="EMBL" id="CP007142">
    <property type="protein sequence ID" value="AJQ95927.1"/>
    <property type="molecule type" value="Genomic_DNA"/>
</dbReference>
<dbReference type="InterPro" id="IPR002481">
    <property type="entry name" value="FUR"/>
</dbReference>
<evidence type="ECO:0000256" key="8">
    <source>
        <dbReference type="RuleBase" id="RU364037"/>
    </source>
</evidence>
<dbReference type="GO" id="GO:0000976">
    <property type="term" value="F:transcription cis-regulatory region binding"/>
    <property type="evidence" value="ECO:0007669"/>
    <property type="project" value="TreeGrafter"/>
</dbReference>
<dbReference type="HOGENOM" id="CLU_096072_2_1_6"/>
<evidence type="ECO:0000256" key="7">
    <source>
        <dbReference type="PIRSR" id="PIRSR602481-1"/>
    </source>
</evidence>
<evidence type="ECO:0000256" key="2">
    <source>
        <dbReference type="ARBA" id="ARBA00022491"/>
    </source>
</evidence>
<dbReference type="OrthoDB" id="9801127at2"/>
<dbReference type="Gene3D" id="3.30.1490.190">
    <property type="match status" value="1"/>
</dbReference>
<protein>
    <recommendedName>
        <fullName evidence="8">Ferric uptake regulation protein</fullName>
    </recommendedName>
</protein>
<dbReference type="Proteomes" id="UP000032266">
    <property type="component" value="Chromosome"/>
</dbReference>
<keyword evidence="5 8" id="KW-0238">DNA-binding</keyword>
<evidence type="ECO:0000256" key="6">
    <source>
        <dbReference type="ARBA" id="ARBA00023163"/>
    </source>
</evidence>
<dbReference type="Pfam" id="PF01475">
    <property type="entry name" value="FUR"/>
    <property type="match status" value="1"/>
</dbReference>
<evidence type="ECO:0000256" key="1">
    <source>
        <dbReference type="ARBA" id="ARBA00007957"/>
    </source>
</evidence>
<gene>
    <name evidence="8" type="primary">fur</name>
    <name evidence="9" type="ORF">YC6258_03891</name>
</gene>
<dbReference type="Gene3D" id="1.10.10.10">
    <property type="entry name" value="Winged helix-like DNA-binding domain superfamily/Winged helix DNA-binding domain"/>
    <property type="match status" value="1"/>
</dbReference>
<dbReference type="InterPro" id="IPR036388">
    <property type="entry name" value="WH-like_DNA-bd_sf"/>
</dbReference>
<dbReference type="GO" id="GO:0045892">
    <property type="term" value="P:negative regulation of DNA-templated transcription"/>
    <property type="evidence" value="ECO:0007669"/>
    <property type="project" value="TreeGrafter"/>
</dbReference>
<evidence type="ECO:0000256" key="4">
    <source>
        <dbReference type="ARBA" id="ARBA00023015"/>
    </source>
</evidence>
<keyword evidence="2 8" id="KW-0678">Repressor</keyword>
<dbReference type="CDD" id="cd07153">
    <property type="entry name" value="Fur_like"/>
    <property type="match status" value="1"/>
</dbReference>
<comment type="similarity">
    <text evidence="1 8">Belongs to the Fur family.</text>
</comment>
<keyword evidence="3 7" id="KW-0862">Zinc</keyword>
<feature type="binding site" evidence="7">
    <location>
        <position position="153"/>
    </location>
    <ligand>
        <name>Zn(2+)</name>
        <dbReference type="ChEBI" id="CHEBI:29105"/>
    </ligand>
</feature>
<dbReference type="STRING" id="1445510.YC6258_03891"/>
<evidence type="ECO:0000256" key="5">
    <source>
        <dbReference type="ARBA" id="ARBA00023125"/>
    </source>
</evidence>
<comment type="subcellular location">
    <subcellularLocation>
        <location evidence="8">Cytoplasm</location>
    </subcellularLocation>
</comment>
<reference evidence="9 10" key="1">
    <citation type="submission" date="2014-01" db="EMBL/GenBank/DDBJ databases">
        <title>Full genme sequencing of cellulolytic bacterium Gynuella sunshinyii YC6258T gen. nov., sp. nov.</title>
        <authorList>
            <person name="Khan H."/>
            <person name="Chung E.J."/>
            <person name="Chung Y.R."/>
        </authorList>
    </citation>
    <scope>NUCLEOTIDE SEQUENCE [LARGE SCALE GENOMIC DNA]</scope>
    <source>
        <strain evidence="9 10">YC6258</strain>
    </source>
</reference>
<keyword evidence="8" id="KW-0963">Cytoplasm</keyword>
<dbReference type="InterPro" id="IPR043135">
    <property type="entry name" value="Fur_C"/>
</dbReference>
<keyword evidence="4 8" id="KW-0805">Transcription regulation</keyword>
<proteinExistence type="inferred from homology"/>